<keyword evidence="10" id="KW-1185">Reference proteome</keyword>
<keyword evidence="6" id="KW-0539">Nucleus</keyword>
<dbReference type="Proteomes" id="UP000008141">
    <property type="component" value="Unassembled WGS sequence"/>
</dbReference>
<dbReference type="GO" id="GO:0000110">
    <property type="term" value="C:nucleotide-excision repair factor 1 complex"/>
    <property type="evidence" value="ECO:0007669"/>
    <property type="project" value="TreeGrafter"/>
</dbReference>
<dbReference type="GO" id="GO:0003697">
    <property type="term" value="F:single-stranded DNA binding"/>
    <property type="evidence" value="ECO:0007669"/>
    <property type="project" value="TreeGrafter"/>
</dbReference>
<dbReference type="AlphaFoldDB" id="E1Z3X2"/>
<dbReference type="PANTHER" id="PTHR12749:SF0">
    <property type="entry name" value="DNA EXCISION REPAIR PROTEIN ERCC-1"/>
    <property type="match status" value="1"/>
</dbReference>
<dbReference type="FunFam" id="1.10.150.20:FF:000017">
    <property type="entry name" value="DNA excision repair protein ERCC-1"/>
    <property type="match status" value="1"/>
</dbReference>
<evidence type="ECO:0000313" key="10">
    <source>
        <dbReference type="Proteomes" id="UP000008141"/>
    </source>
</evidence>
<evidence type="ECO:0000256" key="7">
    <source>
        <dbReference type="ARBA" id="ARBA00071993"/>
    </source>
</evidence>
<organism evidence="10">
    <name type="scientific">Chlorella variabilis</name>
    <name type="common">Green alga</name>
    <dbReference type="NCBI Taxonomy" id="554065"/>
    <lineage>
        <taxon>Eukaryota</taxon>
        <taxon>Viridiplantae</taxon>
        <taxon>Chlorophyta</taxon>
        <taxon>core chlorophytes</taxon>
        <taxon>Trebouxiophyceae</taxon>
        <taxon>Chlorellales</taxon>
        <taxon>Chlorellaceae</taxon>
        <taxon>Chlorella clade</taxon>
        <taxon>Chlorella</taxon>
    </lineage>
</organism>
<dbReference type="GO" id="GO:0070522">
    <property type="term" value="C:ERCC4-ERCC1 complex"/>
    <property type="evidence" value="ECO:0007669"/>
    <property type="project" value="TreeGrafter"/>
</dbReference>
<dbReference type="KEGG" id="cvr:CHLNCDRAFT_19196"/>
<keyword evidence="4" id="KW-0238">DNA-binding</keyword>
<dbReference type="InterPro" id="IPR004579">
    <property type="entry name" value="ERCC1/RAD10/SWI10"/>
</dbReference>
<dbReference type="InterPro" id="IPR010994">
    <property type="entry name" value="RuvA_2-like"/>
</dbReference>
<dbReference type="OrthoDB" id="10262814at2759"/>
<dbReference type="eggNOG" id="KOG2841">
    <property type="taxonomic scope" value="Eukaryota"/>
</dbReference>
<evidence type="ECO:0000313" key="9">
    <source>
        <dbReference type="EMBL" id="EFN59249.1"/>
    </source>
</evidence>
<dbReference type="CDD" id="cd22325">
    <property type="entry name" value="ERCC1_C-like"/>
    <property type="match status" value="1"/>
</dbReference>
<dbReference type="InParanoid" id="E1Z3X2"/>
<keyword evidence="5" id="KW-0234">DNA repair</keyword>
<feature type="domain" description="ERCC1-like central" evidence="8">
    <location>
        <begin position="44"/>
        <end position="156"/>
    </location>
</feature>
<proteinExistence type="inferred from homology"/>
<dbReference type="RefSeq" id="XP_005851351.1">
    <property type="nucleotide sequence ID" value="XM_005851289.1"/>
</dbReference>
<accession>E1Z3X2</accession>
<evidence type="ECO:0000256" key="6">
    <source>
        <dbReference type="ARBA" id="ARBA00023242"/>
    </source>
</evidence>
<gene>
    <name evidence="9" type="ORF">CHLNCDRAFT_19196</name>
</gene>
<dbReference type="Pfam" id="PF14520">
    <property type="entry name" value="HHH_5"/>
    <property type="match status" value="1"/>
</dbReference>
<dbReference type="InterPro" id="IPR011335">
    <property type="entry name" value="Restrct_endonuc-II-like"/>
</dbReference>
<evidence type="ECO:0000256" key="1">
    <source>
        <dbReference type="ARBA" id="ARBA00004123"/>
    </source>
</evidence>
<keyword evidence="3" id="KW-0227">DNA damage</keyword>
<protein>
    <recommendedName>
        <fullName evidence="7">DNA excision repair protein ERCC-1</fullName>
    </recommendedName>
</protein>
<dbReference type="NCBIfam" id="TIGR00597">
    <property type="entry name" value="rad10"/>
    <property type="match status" value="1"/>
</dbReference>
<evidence type="ECO:0000256" key="5">
    <source>
        <dbReference type="ARBA" id="ARBA00023204"/>
    </source>
</evidence>
<dbReference type="OMA" id="PHCVLVH"/>
<evidence type="ECO:0000256" key="4">
    <source>
        <dbReference type="ARBA" id="ARBA00023125"/>
    </source>
</evidence>
<dbReference type="SUPFAM" id="SSF47781">
    <property type="entry name" value="RuvA domain 2-like"/>
    <property type="match status" value="1"/>
</dbReference>
<evidence type="ECO:0000256" key="2">
    <source>
        <dbReference type="ARBA" id="ARBA00008283"/>
    </source>
</evidence>
<evidence type="ECO:0000259" key="8">
    <source>
        <dbReference type="Pfam" id="PF03834"/>
    </source>
</evidence>
<dbReference type="FunCoup" id="E1Z3X2">
    <property type="interactions" value="947"/>
</dbReference>
<dbReference type="GO" id="GO:0070914">
    <property type="term" value="P:UV-damage excision repair"/>
    <property type="evidence" value="ECO:0007669"/>
    <property type="project" value="TreeGrafter"/>
</dbReference>
<dbReference type="GO" id="GO:0006312">
    <property type="term" value="P:mitotic recombination"/>
    <property type="evidence" value="ECO:0007669"/>
    <property type="project" value="TreeGrafter"/>
</dbReference>
<dbReference type="FunFam" id="3.40.50.10130:FF:000001">
    <property type="entry name" value="DNA excision repair protein ERCC-1"/>
    <property type="match status" value="1"/>
</dbReference>
<name>E1Z3X2_CHLVA</name>
<reference evidence="9 10" key="1">
    <citation type="journal article" date="2010" name="Plant Cell">
        <title>The Chlorella variabilis NC64A genome reveals adaptation to photosymbiosis, coevolution with viruses, and cryptic sex.</title>
        <authorList>
            <person name="Blanc G."/>
            <person name="Duncan G."/>
            <person name="Agarkova I."/>
            <person name="Borodovsky M."/>
            <person name="Gurnon J."/>
            <person name="Kuo A."/>
            <person name="Lindquist E."/>
            <person name="Lucas S."/>
            <person name="Pangilinan J."/>
            <person name="Polle J."/>
            <person name="Salamov A."/>
            <person name="Terry A."/>
            <person name="Yamada T."/>
            <person name="Dunigan D.D."/>
            <person name="Grigoriev I.V."/>
            <person name="Claverie J.M."/>
            <person name="Van Etten J.L."/>
        </authorList>
    </citation>
    <scope>NUCLEOTIDE SEQUENCE [LARGE SCALE GENOMIC DNA]</scope>
    <source>
        <strain evidence="9 10">NC64A</strain>
    </source>
</reference>
<dbReference type="Gene3D" id="1.10.150.20">
    <property type="entry name" value="5' to 3' exonuclease, C-terminal subdomain"/>
    <property type="match status" value="1"/>
</dbReference>
<dbReference type="EMBL" id="GL433836">
    <property type="protein sequence ID" value="EFN59249.1"/>
    <property type="molecule type" value="Genomic_DNA"/>
</dbReference>
<dbReference type="InterPro" id="IPR047260">
    <property type="entry name" value="ERCC1-like_central_dom"/>
</dbReference>
<comment type="similarity">
    <text evidence="2">Belongs to the ERCC1/RAD10/SWI10 family.</text>
</comment>
<dbReference type="GO" id="GO:0006302">
    <property type="term" value="P:double-strand break repair"/>
    <property type="evidence" value="ECO:0007669"/>
    <property type="project" value="UniProtKB-ARBA"/>
</dbReference>
<evidence type="ECO:0000256" key="3">
    <source>
        <dbReference type="ARBA" id="ARBA00022763"/>
    </source>
</evidence>
<dbReference type="GeneID" id="17358806"/>
<dbReference type="STRING" id="554065.E1Z3X2"/>
<dbReference type="Gene3D" id="3.40.50.10130">
    <property type="match status" value="1"/>
</dbReference>
<comment type="subcellular location">
    <subcellularLocation>
        <location evidence="1">Nucleus</location>
    </subcellularLocation>
</comment>
<dbReference type="GO" id="GO:0003684">
    <property type="term" value="F:damaged DNA binding"/>
    <property type="evidence" value="ECO:0007669"/>
    <property type="project" value="InterPro"/>
</dbReference>
<dbReference type="GO" id="GO:0006289">
    <property type="term" value="P:nucleotide-excision repair"/>
    <property type="evidence" value="ECO:0007669"/>
    <property type="project" value="UniProtKB-ARBA"/>
</dbReference>
<dbReference type="SUPFAM" id="SSF52980">
    <property type="entry name" value="Restriction endonuclease-like"/>
    <property type="match status" value="1"/>
</dbReference>
<dbReference type="Pfam" id="PF03834">
    <property type="entry name" value="Rad10"/>
    <property type="match status" value="1"/>
</dbReference>
<sequence length="297" mass="33732">MQLPVYRSEQHQRQHQQQSCPTFQQPLPILKQQQQQQQFPTNAIIVSTRQEGNPVLKYIRNVRWQFGDIVPDFLLGRETACLFLSLRFHLLKPEYIYHRIKELQRSYRLSIIMCHVDTEDAVEPLAQVTRAAIGNDCTLVCGWSNQECARYLETFKSYENKPAEVIQKDLGTDYLSRINAALTVVRGVNKTDVKTLGDRFGSVAVIFKASAEELQACPGIGPTKARRLHETFHQPFRRSISAAAAATPTRVMAITTVGGLERQQPFEGRQQTASIVAYVQDDGEEAAAFRESDEDFM</sequence>
<dbReference type="PANTHER" id="PTHR12749">
    <property type="entry name" value="EXCISION REPAIR CROSS-COMPLEMENTING 1 ERCC1"/>
    <property type="match status" value="1"/>
</dbReference>